<dbReference type="FunFam" id="3.30.830.10:FF:000015">
    <property type="entry name" value="Putative zinc metalloprotease"/>
    <property type="match status" value="1"/>
</dbReference>
<dbReference type="GeneID" id="34528204"/>
<dbReference type="MEROPS" id="M16.A04"/>
<dbReference type="InterPro" id="IPR007863">
    <property type="entry name" value="Peptidase_M16_C"/>
</dbReference>
<dbReference type="eggNOG" id="KOG0961">
    <property type="taxonomic scope" value="Eukaryota"/>
</dbReference>
<proteinExistence type="predicted"/>
<dbReference type="Pfam" id="PF05193">
    <property type="entry name" value="Peptidase_M16_C"/>
    <property type="match status" value="1"/>
</dbReference>
<feature type="domain" description="Peptidase M16 C-terminal" evidence="2">
    <location>
        <begin position="192"/>
        <end position="366"/>
    </location>
</feature>
<dbReference type="SUPFAM" id="SSF63411">
    <property type="entry name" value="LuxS/MPP-like metallohydrolase"/>
    <property type="match status" value="3"/>
</dbReference>
<dbReference type="OMA" id="CVEGPFW"/>
<dbReference type="PANTHER" id="PTHR43016">
    <property type="entry name" value="PRESEQUENCE PROTEASE"/>
    <property type="match status" value="1"/>
</dbReference>
<evidence type="ECO:0000313" key="3">
    <source>
        <dbReference type="EMBL" id="CCK72437.1"/>
    </source>
</evidence>
<dbReference type="Gene3D" id="3.30.830.10">
    <property type="entry name" value="Metalloenzyme, LuxS/M16 peptidase-like"/>
    <property type="match status" value="4"/>
</dbReference>
<keyword evidence="4" id="KW-1185">Reference proteome</keyword>
<dbReference type="HOGENOM" id="CLU_006065_0_0_1"/>
<dbReference type="Proteomes" id="UP000006310">
    <property type="component" value="Chromosome 11"/>
</dbReference>
<evidence type="ECO:0000259" key="1">
    <source>
        <dbReference type="Pfam" id="PF00675"/>
    </source>
</evidence>
<protein>
    <recommendedName>
        <fullName evidence="5">Mitochondrial presequence protease</fullName>
    </recommendedName>
</protein>
<dbReference type="PANTHER" id="PTHR43016:SF16">
    <property type="entry name" value="METALLOPROTEASE, PUTATIVE (AFU_ORTHOLOGUE AFUA_4G07610)-RELATED"/>
    <property type="match status" value="1"/>
</dbReference>
<dbReference type="OrthoDB" id="4953at2759"/>
<dbReference type="FunFam" id="3.30.830.10:FF:000031">
    <property type="entry name" value="Putative zinc metalloprotease"/>
    <property type="match status" value="1"/>
</dbReference>
<reference evidence="4" key="2">
    <citation type="submission" date="2012-08" db="EMBL/GenBank/DDBJ databases">
        <title>Genome sequence of Kazachstania naganishii.</title>
        <authorList>
            <person name="Gordon J.L."/>
            <person name="Armisen D."/>
            <person name="Proux-Wera E."/>
            <person name="OhEigeartaigh S.S."/>
            <person name="Byrne K.P."/>
            <person name="Wolfe K.H."/>
        </authorList>
    </citation>
    <scope>NUCLEOTIDE SEQUENCE [LARGE SCALE GENOMIC DNA]</scope>
    <source>
        <strain evidence="4">ATCC MYA-139 / BCRC 22969 / CBS 8797 / CCRC 22969 / KCTC 17520 / NBRC 10181 / NCYC 3082</strain>
    </source>
</reference>
<evidence type="ECO:0008006" key="5">
    <source>
        <dbReference type="Google" id="ProtNLM"/>
    </source>
</evidence>
<gene>
    <name evidence="3" type="primary">KNAG0K00690</name>
    <name evidence="3" type="ordered locus">KNAG_0K00690</name>
</gene>
<feature type="domain" description="Peptidase M16 N-terminal" evidence="1">
    <location>
        <begin position="50"/>
        <end position="136"/>
    </location>
</feature>
<dbReference type="KEGG" id="kng:KNAG_0K00690"/>
<organism evidence="3 4">
    <name type="scientific">Huiozyma naganishii (strain ATCC MYA-139 / BCRC 22969 / CBS 8797 / KCTC 17520 / NBRC 10181 / NCYC 3082 / Yp74L-3)</name>
    <name type="common">Yeast</name>
    <name type="synonym">Kazachstania naganishii</name>
    <dbReference type="NCBI Taxonomy" id="1071383"/>
    <lineage>
        <taxon>Eukaryota</taxon>
        <taxon>Fungi</taxon>
        <taxon>Dikarya</taxon>
        <taxon>Ascomycota</taxon>
        <taxon>Saccharomycotina</taxon>
        <taxon>Saccharomycetes</taxon>
        <taxon>Saccharomycetales</taxon>
        <taxon>Saccharomycetaceae</taxon>
        <taxon>Huiozyma</taxon>
    </lineage>
</organism>
<name>J7S361_HUIN7</name>
<dbReference type="AlphaFoldDB" id="J7S361"/>
<dbReference type="RefSeq" id="XP_022466682.1">
    <property type="nucleotide sequence ID" value="XM_022610380.1"/>
</dbReference>
<accession>J7S361</accession>
<dbReference type="STRING" id="1071383.J7S361"/>
<reference evidence="3 4" key="1">
    <citation type="journal article" date="2011" name="Proc. Natl. Acad. Sci. U.S.A.">
        <title>Evolutionary erosion of yeast sex chromosomes by mating-type switching accidents.</title>
        <authorList>
            <person name="Gordon J.L."/>
            <person name="Armisen D."/>
            <person name="Proux-Wera E."/>
            <person name="Oheigeartaigh S.S."/>
            <person name="Byrne K.P."/>
            <person name="Wolfe K.H."/>
        </authorList>
    </citation>
    <scope>NUCLEOTIDE SEQUENCE [LARGE SCALE GENOMIC DNA]</scope>
    <source>
        <strain evidence="4">ATCC MYA-139 / BCRC 22969 / CBS 8797 / CCRC 22969 / KCTC 17520 / NBRC 10181 / NCYC 3082</strain>
    </source>
</reference>
<dbReference type="InterPro" id="IPR011249">
    <property type="entry name" value="Metalloenz_LuxS/M16"/>
</dbReference>
<evidence type="ECO:0000313" key="4">
    <source>
        <dbReference type="Proteomes" id="UP000006310"/>
    </source>
</evidence>
<dbReference type="GO" id="GO:0046872">
    <property type="term" value="F:metal ion binding"/>
    <property type="evidence" value="ECO:0007669"/>
    <property type="project" value="InterPro"/>
</dbReference>
<dbReference type="InterPro" id="IPR011765">
    <property type="entry name" value="Pept_M16_N"/>
</dbReference>
<dbReference type="Pfam" id="PF00675">
    <property type="entry name" value="Peptidase_M16"/>
    <property type="match status" value="1"/>
</dbReference>
<evidence type="ECO:0000259" key="2">
    <source>
        <dbReference type="Pfam" id="PF05193"/>
    </source>
</evidence>
<dbReference type="EMBL" id="HE978324">
    <property type="protein sequence ID" value="CCK72437.1"/>
    <property type="molecule type" value="Genomic_DNA"/>
</dbReference>
<sequence>MFSEVISFPVDYVPDCKLTKWVSKRTGLQLIHIDYKSSPLVQGYFALATECPNDSGAPHTLEHLVFMGSKQYPYKGLLDTAGNLCMSSTNAWTATDHTAYSLTTAGWEGFAKLLPVYLDHVLFPTLTDDACVTEVHHIDPENLSDKGVVYSEMDAIENQSWFITNLAMQRLVHPNGSGYRSETGGLTHQLRDLTNEQIRQFHKDMYSSDNLCLIITGNLDSQELLNIVQQWDDTLTAKVDEQRRRPFIDTPLSQIPASNTTLQETSVEFPELDESQGEVMLTWIGESYFDYVNDLAVTILMEYFTETAVAPFTKQLVEIDDPLATSVEYWTDDYMRTIVNISMRGVPTDSLEEAKLKLLEILASHQIDLTRMKQVIDTAKWEYIIRSEKAPENTILNTCITDFLYGNNDGSSLRASVATLSDYTLLMDWNVDQWQALLDRVFIANKPHIVVGRPSATLYEQIEKDNELLLKERENKLTPEERKKILDLLTNAKLHNDIKIPKSILTGFEIENPTTCVNFTKTKSVTPLPEYQFNDTNDNLTKELITMKPQDFPMFIHLEHFHAQFIEFHCILNTAVIKDETLLPFFHVFDRLFSMPMLLDNGEILPFEDVVSKLNSETVDAQISLGVQGTFPDLIDIRVRCKCEEYSQAVDWVKHVLFDMHFDETRVSVLLENYLNSIVELKREGDVMLQSITNRNLFTERSIQKSADPLFVEDTLKQILDDIKDGKFENCILPKLETMRSHLRRQFDKFHLLVLGDMEKIKSELYTAWGPLIKQIGTTEEQHLTRIPVTPKPLNSISDICKNPSQRAFIITTPGSESSYMKTVTKVPFDLDYYHPDYAAVSLASEYLQCVEGPFWNGIRGSGLAYGANMIKKPEINTWEFSVYRGADVIKCYETGRATVENFANGVEAFDRQLIMGALSSIINTIASIENGYLATGISKFIDEFILERGTKFTEDYLRRLSEVTVEDLQRVMKQYLINLFDSEKSVVFVSCHPSKLESIQEFLEGEGFTIELEELEDDEDEDVSSSDED</sequence>